<dbReference type="InterPro" id="IPR053144">
    <property type="entry name" value="Acetyltransferase_Butenolide"/>
</dbReference>
<dbReference type="InterPro" id="IPR016181">
    <property type="entry name" value="Acyl_CoA_acyltransferase"/>
</dbReference>
<proteinExistence type="predicted"/>
<gene>
    <name evidence="2" type="ORF">OG549_05635</name>
</gene>
<organism evidence="2">
    <name type="scientific">Streptomyces sp. NBC_00003</name>
    <dbReference type="NCBI Taxonomy" id="2903608"/>
    <lineage>
        <taxon>Bacteria</taxon>
        <taxon>Bacillati</taxon>
        <taxon>Actinomycetota</taxon>
        <taxon>Actinomycetes</taxon>
        <taxon>Kitasatosporales</taxon>
        <taxon>Streptomycetaceae</taxon>
        <taxon>Streptomyces</taxon>
    </lineage>
</organism>
<dbReference type="GO" id="GO:0016747">
    <property type="term" value="F:acyltransferase activity, transferring groups other than amino-acyl groups"/>
    <property type="evidence" value="ECO:0007669"/>
    <property type="project" value="InterPro"/>
</dbReference>
<dbReference type="EMBL" id="CP108318">
    <property type="protein sequence ID" value="WTW60163.1"/>
    <property type="molecule type" value="Genomic_DNA"/>
</dbReference>
<dbReference type="SUPFAM" id="SSF55729">
    <property type="entry name" value="Acyl-CoA N-acyltransferases (Nat)"/>
    <property type="match status" value="1"/>
</dbReference>
<dbReference type="InterPro" id="IPR000182">
    <property type="entry name" value="GNAT_dom"/>
</dbReference>
<dbReference type="AlphaFoldDB" id="A0AAU2UYZ0"/>
<protein>
    <submittedName>
        <fullName evidence="2">GNAT family N-acetyltransferase</fullName>
    </submittedName>
</protein>
<feature type="domain" description="N-acetyltransferase" evidence="1">
    <location>
        <begin position="1"/>
        <end position="139"/>
    </location>
</feature>
<sequence length="139" mass="15004">MDDMIDHYQVREGVPSPETFRHLRTVAGLSDRSAEAVALALPNTWYGVILYVNGEPIGMGRIVGDGGTAFQVTDICVHPAHQGRGLGKRIMAALTAELERRAPATAYVSLIADGEARRLYGQFGFAETAPESVGMARVF</sequence>
<dbReference type="CDD" id="cd04301">
    <property type="entry name" value="NAT_SF"/>
    <property type="match status" value="1"/>
</dbReference>
<evidence type="ECO:0000313" key="2">
    <source>
        <dbReference type="EMBL" id="WTW60163.1"/>
    </source>
</evidence>
<name>A0AAU2UYZ0_9ACTN</name>
<dbReference type="Gene3D" id="3.40.630.30">
    <property type="match status" value="1"/>
</dbReference>
<reference evidence="2" key="1">
    <citation type="submission" date="2022-10" db="EMBL/GenBank/DDBJ databases">
        <title>The complete genomes of actinobacterial strains from the NBC collection.</title>
        <authorList>
            <person name="Joergensen T.S."/>
            <person name="Alvarez Arevalo M."/>
            <person name="Sterndorff E.B."/>
            <person name="Faurdal D."/>
            <person name="Vuksanovic O."/>
            <person name="Mourched A.-S."/>
            <person name="Charusanti P."/>
            <person name="Shaw S."/>
            <person name="Blin K."/>
            <person name="Weber T."/>
        </authorList>
    </citation>
    <scope>NUCLEOTIDE SEQUENCE</scope>
    <source>
        <strain evidence="2">NBC_00003</strain>
    </source>
</reference>
<dbReference type="PANTHER" id="PTHR43233">
    <property type="entry name" value="FAMILY N-ACETYLTRANSFERASE, PUTATIVE (AFU_ORTHOLOGUE AFUA_6G03350)-RELATED"/>
    <property type="match status" value="1"/>
</dbReference>
<dbReference type="PROSITE" id="PS51186">
    <property type="entry name" value="GNAT"/>
    <property type="match status" value="1"/>
</dbReference>
<dbReference type="PANTHER" id="PTHR43233:SF1">
    <property type="entry name" value="FAMILY N-ACETYLTRANSFERASE, PUTATIVE (AFU_ORTHOLOGUE AFUA_6G03350)-RELATED"/>
    <property type="match status" value="1"/>
</dbReference>
<evidence type="ECO:0000259" key="1">
    <source>
        <dbReference type="PROSITE" id="PS51186"/>
    </source>
</evidence>
<dbReference type="Pfam" id="PF13673">
    <property type="entry name" value="Acetyltransf_10"/>
    <property type="match status" value="1"/>
</dbReference>
<accession>A0AAU2UYZ0</accession>